<evidence type="ECO:0000256" key="6">
    <source>
        <dbReference type="ARBA" id="ARBA00023306"/>
    </source>
</evidence>
<evidence type="ECO:0000256" key="8">
    <source>
        <dbReference type="SAM" id="MobiDB-lite"/>
    </source>
</evidence>
<keyword evidence="10" id="KW-1185">Reference proteome</keyword>
<dbReference type="Pfam" id="PF13424">
    <property type="entry name" value="TPR_12"/>
    <property type="match status" value="1"/>
</dbReference>
<dbReference type="GO" id="GO:0005680">
    <property type="term" value="C:anaphase-promoting complex"/>
    <property type="evidence" value="ECO:0007669"/>
    <property type="project" value="TreeGrafter"/>
</dbReference>
<dbReference type="PROSITE" id="PS50005">
    <property type="entry name" value="TPR"/>
    <property type="match status" value="2"/>
</dbReference>
<reference evidence="9" key="1">
    <citation type="submission" date="2022-07" db="EMBL/GenBank/DDBJ databases">
        <authorList>
            <person name="Trinca V."/>
            <person name="Uliana J.V.C."/>
            <person name="Torres T.T."/>
            <person name="Ward R.J."/>
            <person name="Monesi N."/>
        </authorList>
    </citation>
    <scope>NUCLEOTIDE SEQUENCE</scope>
    <source>
        <strain evidence="9">HSMRA1968</strain>
        <tissue evidence="9">Whole embryos</tissue>
    </source>
</reference>
<gene>
    <name evidence="9" type="primary">CDC16</name>
    <name evidence="9" type="ORF">Bhyg_10170</name>
</gene>
<sequence length="703" mass="80404">MPEIEIEFGSDFNEKDAFIDLEHYRRLVHTYVDMRRYRTALYWAEKVSTLSKHYPGDIYWQAQCMFLLKEYHRAVHLIRHHQLEKKDVLCHYLIVECLLEAKEYSEALELLNSVDVELLVSSTNISCNQSKSFAEQSKSEIQASIWFLKGKVLETMDNRTMAIDCYVQALHLSVHCTEALDALVQHEMLQAWEEHELMKNLPFPQQCSEADARFMKKLYQAKLKKYYDSELSSNPAQTPSSKTHNMNILSSLTGFSDIRSSARSDANVDSRSKLFTPIQQNILSPANKILQDLKSTSTYNIHLSLSKTSYSPSFDMSKTCETPKPKTSSTCKSAIPFTVAVERIQSSLDLRLAEAERYFYNSEYKKCIKLLDECLLIDPYHSACLIILIGCFVELKEFNKLFYTAHKLVDLYPDQAISWYAVGCYYDLIGRSEPARRYLSKATTLDRLFGPAWLAYGHSFAKENEHDQAMAAYFKATQLMRGCHLPLLYIGAECGLTKNLDLAEKFFYQAMSIAPQDVGVLHEIGVLKFDLEEYDRAEEIFKTTLSLVTKVAEQNNEAISQRWEPLLNNLAHCCRKNKKYEEALKYHQQALVLKPQNASTYTGIGLVLALMGQLEKAADSLHRSLAIKRDDVVTSALLKSVIEDLMEEPLPSNINNEDQKPFNSPELIVDETPPNLMKKLTFDNSSEVVEVEDDDGSDMSLDM</sequence>
<name>A0A9Q0RX50_9DIPT</name>
<dbReference type="Pfam" id="PF12895">
    <property type="entry name" value="ANAPC3"/>
    <property type="match status" value="1"/>
</dbReference>
<keyword evidence="1 9" id="KW-0132">Cell division</keyword>
<dbReference type="Proteomes" id="UP001151699">
    <property type="component" value="Chromosome X"/>
</dbReference>
<feature type="repeat" description="TPR" evidence="7">
    <location>
        <begin position="598"/>
        <end position="631"/>
    </location>
</feature>
<dbReference type="AlphaFoldDB" id="A0A9Q0RX50"/>
<proteinExistence type="predicted"/>
<keyword evidence="2" id="KW-0677">Repeat</keyword>
<dbReference type="GO" id="GO:0031145">
    <property type="term" value="P:anaphase-promoting complex-dependent catabolic process"/>
    <property type="evidence" value="ECO:0007669"/>
    <property type="project" value="TreeGrafter"/>
</dbReference>
<keyword evidence="5 7" id="KW-0802">TPR repeat</keyword>
<evidence type="ECO:0000256" key="7">
    <source>
        <dbReference type="PROSITE-ProRule" id="PRU00339"/>
    </source>
</evidence>
<feature type="repeat" description="TPR" evidence="7">
    <location>
        <begin position="564"/>
        <end position="597"/>
    </location>
</feature>
<dbReference type="Gene3D" id="1.25.40.10">
    <property type="entry name" value="Tetratricopeptide repeat domain"/>
    <property type="match status" value="2"/>
</dbReference>
<dbReference type="Pfam" id="PF13181">
    <property type="entry name" value="TPR_8"/>
    <property type="match status" value="2"/>
</dbReference>
<dbReference type="GO" id="GO:0045842">
    <property type="term" value="P:positive regulation of mitotic metaphase/anaphase transition"/>
    <property type="evidence" value="ECO:0007669"/>
    <property type="project" value="TreeGrafter"/>
</dbReference>
<evidence type="ECO:0000256" key="1">
    <source>
        <dbReference type="ARBA" id="ARBA00022618"/>
    </source>
</evidence>
<feature type="region of interest" description="Disordered" evidence="8">
    <location>
        <begin position="650"/>
        <end position="670"/>
    </location>
</feature>
<evidence type="ECO:0000313" key="10">
    <source>
        <dbReference type="Proteomes" id="UP001151699"/>
    </source>
</evidence>
<dbReference type="GO" id="GO:0005737">
    <property type="term" value="C:cytoplasm"/>
    <property type="evidence" value="ECO:0007669"/>
    <property type="project" value="TreeGrafter"/>
</dbReference>
<evidence type="ECO:0000313" key="9">
    <source>
        <dbReference type="EMBL" id="KAJ6637440.1"/>
    </source>
</evidence>
<dbReference type="GO" id="GO:0016567">
    <property type="term" value="P:protein ubiquitination"/>
    <property type="evidence" value="ECO:0007669"/>
    <property type="project" value="TreeGrafter"/>
</dbReference>
<dbReference type="PANTHER" id="PTHR12558:SF9">
    <property type="entry name" value="CELL DIVISION CYCLE PROTEIN 16 HOMOLOG"/>
    <property type="match status" value="1"/>
</dbReference>
<evidence type="ECO:0000256" key="5">
    <source>
        <dbReference type="ARBA" id="ARBA00022803"/>
    </source>
</evidence>
<dbReference type="GO" id="GO:0051301">
    <property type="term" value="P:cell division"/>
    <property type="evidence" value="ECO:0007669"/>
    <property type="project" value="UniProtKB-KW"/>
</dbReference>
<evidence type="ECO:0000256" key="4">
    <source>
        <dbReference type="ARBA" id="ARBA00022786"/>
    </source>
</evidence>
<keyword evidence="4" id="KW-0833">Ubl conjugation pathway</keyword>
<comment type="caution">
    <text evidence="9">The sequence shown here is derived from an EMBL/GenBank/DDBJ whole genome shotgun (WGS) entry which is preliminary data.</text>
</comment>
<keyword evidence="6" id="KW-0131">Cell cycle</keyword>
<dbReference type="PANTHER" id="PTHR12558">
    <property type="entry name" value="CELL DIVISION CYCLE 16,23,27"/>
    <property type="match status" value="1"/>
</dbReference>
<dbReference type="SMART" id="SM00028">
    <property type="entry name" value="TPR"/>
    <property type="match status" value="8"/>
</dbReference>
<accession>A0A9Q0RX50</accession>
<dbReference type="OrthoDB" id="10006270at2759"/>
<dbReference type="SUPFAM" id="SSF48452">
    <property type="entry name" value="TPR-like"/>
    <property type="match status" value="2"/>
</dbReference>
<evidence type="ECO:0000256" key="3">
    <source>
        <dbReference type="ARBA" id="ARBA00022776"/>
    </source>
</evidence>
<organism evidence="9 10">
    <name type="scientific">Pseudolycoriella hygida</name>
    <dbReference type="NCBI Taxonomy" id="35572"/>
    <lineage>
        <taxon>Eukaryota</taxon>
        <taxon>Metazoa</taxon>
        <taxon>Ecdysozoa</taxon>
        <taxon>Arthropoda</taxon>
        <taxon>Hexapoda</taxon>
        <taxon>Insecta</taxon>
        <taxon>Pterygota</taxon>
        <taxon>Neoptera</taxon>
        <taxon>Endopterygota</taxon>
        <taxon>Diptera</taxon>
        <taxon>Nematocera</taxon>
        <taxon>Sciaroidea</taxon>
        <taxon>Sciaridae</taxon>
        <taxon>Pseudolycoriella</taxon>
    </lineage>
</organism>
<protein>
    <submittedName>
        <fullName evidence="9">Cell division cycle protein 16 like</fullName>
    </submittedName>
</protein>
<dbReference type="InterPro" id="IPR011990">
    <property type="entry name" value="TPR-like_helical_dom_sf"/>
</dbReference>
<dbReference type="InterPro" id="IPR019734">
    <property type="entry name" value="TPR_rpt"/>
</dbReference>
<evidence type="ECO:0000256" key="2">
    <source>
        <dbReference type="ARBA" id="ARBA00022737"/>
    </source>
</evidence>
<keyword evidence="3" id="KW-0498">Mitosis</keyword>
<dbReference type="EMBL" id="WJQU01000003">
    <property type="protein sequence ID" value="KAJ6637440.1"/>
    <property type="molecule type" value="Genomic_DNA"/>
</dbReference>